<proteinExistence type="predicted"/>
<reference evidence="1 2" key="1">
    <citation type="submission" date="2016-10" db="EMBL/GenBank/DDBJ databases">
        <authorList>
            <person name="de Groot N.N."/>
        </authorList>
    </citation>
    <scope>NUCLEOTIDE SEQUENCE [LARGE SCALE GENOMIC DNA]</scope>
    <source>
        <strain evidence="1 2">NP_1H</strain>
    </source>
</reference>
<evidence type="ECO:0008006" key="3">
    <source>
        <dbReference type="Google" id="ProtNLM"/>
    </source>
</evidence>
<accession>A0A1G8JRH4</accession>
<sequence>MADQLALPRRGRISGHGFVERVTILPRSAMPQFSAMVTLHEPRDARVRLLWTGQRRIPGIDPGVNLAFEGMLTVVDGVPTIHNPRYEIVGRVEESE</sequence>
<dbReference type="STRING" id="335973.SAMN04488693_10980"/>
<name>A0A1G8JRH4_9MICC</name>
<dbReference type="RefSeq" id="WP_245702822.1">
    <property type="nucleotide sequence ID" value="NZ_FNDT01000009.1"/>
</dbReference>
<protein>
    <recommendedName>
        <fullName evidence="3">ATP-dependent DNA helicase RecG</fullName>
    </recommendedName>
</protein>
<evidence type="ECO:0000313" key="1">
    <source>
        <dbReference type="EMBL" id="SDI33150.1"/>
    </source>
</evidence>
<dbReference type="Proteomes" id="UP000199258">
    <property type="component" value="Unassembled WGS sequence"/>
</dbReference>
<dbReference type="EMBL" id="FNDT01000009">
    <property type="protein sequence ID" value="SDI33150.1"/>
    <property type="molecule type" value="Genomic_DNA"/>
</dbReference>
<dbReference type="AlphaFoldDB" id="A0A1G8JRH4"/>
<organism evidence="1 2">
    <name type="scientific">Arthrobacter subterraneus</name>
    <dbReference type="NCBI Taxonomy" id="335973"/>
    <lineage>
        <taxon>Bacteria</taxon>
        <taxon>Bacillati</taxon>
        <taxon>Actinomycetota</taxon>
        <taxon>Actinomycetes</taxon>
        <taxon>Micrococcales</taxon>
        <taxon>Micrococcaceae</taxon>
        <taxon>Arthrobacter</taxon>
    </lineage>
</organism>
<evidence type="ECO:0000313" key="2">
    <source>
        <dbReference type="Proteomes" id="UP000199258"/>
    </source>
</evidence>
<gene>
    <name evidence="1" type="ORF">SAMN04488693_10980</name>
</gene>
<keyword evidence="2" id="KW-1185">Reference proteome</keyword>